<keyword evidence="1" id="KW-0812">Transmembrane</keyword>
<feature type="transmembrane region" description="Helical" evidence="1">
    <location>
        <begin position="348"/>
        <end position="369"/>
    </location>
</feature>
<feature type="transmembrane region" description="Helical" evidence="1">
    <location>
        <begin position="263"/>
        <end position="281"/>
    </location>
</feature>
<dbReference type="EMBL" id="AFRZ01000001">
    <property type="protein sequence ID" value="EHP29441.1"/>
    <property type="molecule type" value="Genomic_DNA"/>
</dbReference>
<dbReference type="InterPro" id="IPR011435">
    <property type="entry name" value="UmpAB"/>
</dbReference>
<feature type="transmembrane region" description="Helical" evidence="1">
    <location>
        <begin position="559"/>
        <end position="580"/>
    </location>
</feature>
<dbReference type="RefSeq" id="WP_008339082.1">
    <property type="nucleotide sequence ID" value="NZ_AFRZ01000001.1"/>
</dbReference>
<feature type="transmembrane region" description="Helical" evidence="1">
    <location>
        <begin position="503"/>
        <end position="524"/>
    </location>
</feature>
<dbReference type="eggNOG" id="ENOG502Z7NN">
    <property type="taxonomic scope" value="Bacteria"/>
</dbReference>
<feature type="transmembrane region" description="Helical" evidence="1">
    <location>
        <begin position="105"/>
        <end position="125"/>
    </location>
</feature>
<dbReference type="OrthoDB" id="1436654at2"/>
<feature type="transmembrane region" description="Helical" evidence="1">
    <location>
        <begin position="197"/>
        <end position="219"/>
    </location>
</feature>
<feature type="transmembrane region" description="Helical" evidence="1">
    <location>
        <begin position="428"/>
        <end position="456"/>
    </location>
</feature>
<organism evidence="2 3">
    <name type="scientific">Sulfurimonas gotlandica (strain DSM 19862 / JCM 16533 / GD1)</name>
    <dbReference type="NCBI Taxonomy" id="929558"/>
    <lineage>
        <taxon>Bacteria</taxon>
        <taxon>Pseudomonadati</taxon>
        <taxon>Campylobacterota</taxon>
        <taxon>Epsilonproteobacteria</taxon>
        <taxon>Campylobacterales</taxon>
        <taxon>Sulfurimonadaceae</taxon>
        <taxon>Sulfurimonas</taxon>
    </lineage>
</organism>
<keyword evidence="3" id="KW-1185">Reference proteome</keyword>
<dbReference type="Pfam" id="PF07556">
    <property type="entry name" value="DUF1538"/>
    <property type="match status" value="2"/>
</dbReference>
<dbReference type="AlphaFoldDB" id="B6BLY5"/>
<keyword evidence="1" id="KW-1133">Transmembrane helix</keyword>
<keyword evidence="1" id="KW-0472">Membrane</keyword>
<dbReference type="PATRIC" id="fig|929558.5.peg.911"/>
<dbReference type="HOGENOM" id="CLU_026769_2_2_7"/>
<evidence type="ECO:0000313" key="2">
    <source>
        <dbReference type="EMBL" id="EHP29441.1"/>
    </source>
</evidence>
<sequence length="608" mass="64368">MNEDTTPSDTTEDIQTFSYSQYTRATGTQVSEVRYNDILPNIEFDSSGILIPHRYSRLTLKAREKLALLRPFLSSRIMEQVSAVVPLALYLMLFQVLILRQLVEGGWFIVGGMFAVIVGLMLFMEGLKIGLMPLGAIIGETLPRKLALPFVLIIALLLGVGVTFAEPAIGALKMAGQIVSVEKAPYLFTLLNDYSGVLVLVVGVSVGLATVIGTLRLLYGWSLKPFIYASLAAVMIPTLYMTSDPQLNAVLGLAWDAGAVTTGPVTVPLVLALGVGISAAAGKGEGGLSGFGIVTLASLFPVVGVLLLTLYVASVQSPMEIIQAAQGLSTMAGSEAIAWYERSPVVEVISGIRAILPLVAFLFLILSVILRKRLQKQAEIFFGIGLTVAGMCVFNIGLTYGLSMLGSTAGSFVPTAFMLVDGMPNSPLYNYGFGLMLAIVFAWFLGFGATIAEPALSALGITAEELTNGMIKKKELIITVSFGVAFGIALGLAKLIFNLPLVWLLVGGYSLAIFLTVISSETLVNIAWDSAGVTTGPVTVPLVLALGLGFGTATHAVEGFGILCMASIGPILSVLIFGQWSSYKEKSLLKQSGKNQKSSTLEVVEGVI</sequence>
<gene>
    <name evidence="2" type="ORF">SMGD1_0915</name>
</gene>
<evidence type="ECO:0000256" key="1">
    <source>
        <dbReference type="SAM" id="Phobius"/>
    </source>
</evidence>
<reference evidence="2 3" key="1">
    <citation type="journal article" date="2012" name="Proc. Natl. Acad. Sci. U.S.A.">
        <title>Genome and physiology of a model Epsilonproteobacterium responsible for sulfide detoxification in marine oxygen depletion zones.</title>
        <authorList>
            <person name="Grote J."/>
            <person name="Schott T."/>
            <person name="Bruckner C.G."/>
            <person name="Glockner F.O."/>
            <person name="Jost G."/>
            <person name="Teeling H."/>
            <person name="Labrenz M."/>
            <person name="Jurgens K."/>
        </authorList>
    </citation>
    <scope>NUCLEOTIDE SEQUENCE [LARGE SCALE GENOMIC DNA]</scope>
    <source>
        <strain evidence="2 3">GD1</strain>
    </source>
</reference>
<accession>H1FXK9</accession>
<dbReference type="Proteomes" id="UP000006431">
    <property type="component" value="Unassembled WGS sequence"/>
</dbReference>
<name>B6BLY5_SULGG</name>
<feature type="transmembrane region" description="Helical" evidence="1">
    <location>
        <begin position="531"/>
        <end position="553"/>
    </location>
</feature>
<proteinExistence type="predicted"/>
<comment type="caution">
    <text evidence="2">The sequence shown here is derived from an EMBL/GenBank/DDBJ whole genome shotgun (WGS) entry which is preliminary data.</text>
</comment>
<feature type="transmembrane region" description="Helical" evidence="1">
    <location>
        <begin position="226"/>
        <end position="243"/>
    </location>
</feature>
<feature type="transmembrane region" description="Helical" evidence="1">
    <location>
        <begin position="146"/>
        <end position="165"/>
    </location>
</feature>
<dbReference type="STRING" id="929558.SMGD1_0915"/>
<feature type="transmembrane region" description="Helical" evidence="1">
    <location>
        <begin position="381"/>
        <end position="402"/>
    </location>
</feature>
<feature type="transmembrane region" description="Helical" evidence="1">
    <location>
        <begin position="81"/>
        <end position="99"/>
    </location>
</feature>
<protein>
    <submittedName>
        <fullName evidence="2">Protein containing DUF1538</fullName>
    </submittedName>
</protein>
<feature type="transmembrane region" description="Helical" evidence="1">
    <location>
        <begin position="476"/>
        <end position="497"/>
    </location>
</feature>
<evidence type="ECO:0000313" key="3">
    <source>
        <dbReference type="Proteomes" id="UP000006431"/>
    </source>
</evidence>
<feature type="transmembrane region" description="Helical" evidence="1">
    <location>
        <begin position="293"/>
        <end position="313"/>
    </location>
</feature>
<accession>B6BLY5</accession>